<proteinExistence type="predicted"/>
<protein>
    <submittedName>
        <fullName evidence="1">Uncharacterized protein</fullName>
    </submittedName>
</protein>
<organism evidence="1">
    <name type="scientific">Candidatus Kentrum sp. FW</name>
    <dbReference type="NCBI Taxonomy" id="2126338"/>
    <lineage>
        <taxon>Bacteria</taxon>
        <taxon>Pseudomonadati</taxon>
        <taxon>Pseudomonadota</taxon>
        <taxon>Gammaproteobacteria</taxon>
        <taxon>Candidatus Kentrum</taxon>
    </lineage>
</organism>
<sequence length="47" mass="5654">MSEQRHYFVYLLTNWDGMMHVGEPVICQGAFMNTKTNWRMDSRRNTT</sequence>
<name>A0A450TMB1_9GAMM</name>
<gene>
    <name evidence="1" type="ORF">BECKFW1821C_GA0114237_101634</name>
</gene>
<dbReference type="AlphaFoldDB" id="A0A450TMB1"/>
<reference evidence="1" key="1">
    <citation type="submission" date="2019-02" db="EMBL/GenBank/DDBJ databases">
        <authorList>
            <person name="Gruber-Vodicka R. H."/>
            <person name="Seah K. B. B."/>
        </authorList>
    </citation>
    <scope>NUCLEOTIDE SEQUENCE</scope>
    <source>
        <strain evidence="1">BECK_BZ131</strain>
    </source>
</reference>
<evidence type="ECO:0000313" key="1">
    <source>
        <dbReference type="EMBL" id="VFJ68842.1"/>
    </source>
</evidence>
<dbReference type="EMBL" id="CAADFE010000016">
    <property type="protein sequence ID" value="VFJ68842.1"/>
    <property type="molecule type" value="Genomic_DNA"/>
</dbReference>
<accession>A0A450TMB1</accession>